<dbReference type="GO" id="GO:0005524">
    <property type="term" value="F:ATP binding"/>
    <property type="evidence" value="ECO:0007669"/>
    <property type="project" value="UniProtKB-KW"/>
</dbReference>
<dbReference type="InterPro" id="IPR013791">
    <property type="entry name" value="RNA3'-term_phos_cycl_insert"/>
</dbReference>
<evidence type="ECO:0000256" key="5">
    <source>
        <dbReference type="HAMAP-Rule" id="MF_00200"/>
    </source>
</evidence>
<evidence type="ECO:0000256" key="6">
    <source>
        <dbReference type="NCBIfam" id="TIGR03399"/>
    </source>
</evidence>
<accession>A0A369CB43</accession>
<evidence type="ECO:0000259" key="7">
    <source>
        <dbReference type="Pfam" id="PF01137"/>
    </source>
</evidence>
<dbReference type="SUPFAM" id="SSF55205">
    <property type="entry name" value="EPT/RTPC-like"/>
    <property type="match status" value="2"/>
</dbReference>
<dbReference type="Pfam" id="PF01137">
    <property type="entry name" value="RTC"/>
    <property type="match status" value="1"/>
</dbReference>
<proteinExistence type="inferred from homology"/>
<dbReference type="InterPro" id="IPR037136">
    <property type="entry name" value="RNA3'_phos_cyclase_dom_sf"/>
</dbReference>
<dbReference type="GO" id="GO:0006396">
    <property type="term" value="P:RNA processing"/>
    <property type="evidence" value="ECO:0007669"/>
    <property type="project" value="UniProtKB-UniRule"/>
</dbReference>
<evidence type="ECO:0000313" key="9">
    <source>
        <dbReference type="EMBL" id="RCX31250.1"/>
    </source>
</evidence>
<evidence type="ECO:0000313" key="10">
    <source>
        <dbReference type="Proteomes" id="UP000252707"/>
    </source>
</evidence>
<dbReference type="RefSeq" id="WP_245937238.1">
    <property type="nucleotide sequence ID" value="NZ_QPJY01000003.1"/>
</dbReference>
<keyword evidence="5" id="KW-0067">ATP-binding</keyword>
<organism evidence="9 10">
    <name type="scientific">Thioalbus denitrificans</name>
    <dbReference type="NCBI Taxonomy" id="547122"/>
    <lineage>
        <taxon>Bacteria</taxon>
        <taxon>Pseudomonadati</taxon>
        <taxon>Pseudomonadota</taxon>
        <taxon>Gammaproteobacteria</taxon>
        <taxon>Chromatiales</taxon>
        <taxon>Ectothiorhodospiraceae</taxon>
        <taxon>Thioalbus</taxon>
    </lineage>
</organism>
<evidence type="ECO:0000256" key="3">
    <source>
        <dbReference type="ARBA" id="ARBA00022741"/>
    </source>
</evidence>
<dbReference type="Proteomes" id="UP000252707">
    <property type="component" value="Unassembled WGS sequence"/>
</dbReference>
<comment type="similarity">
    <text evidence="1 5">Belongs to the RNA 3'-terminal cyclase family. Type 1 subfamily.</text>
</comment>
<dbReference type="EMBL" id="QPJY01000003">
    <property type="protein sequence ID" value="RCX31250.1"/>
    <property type="molecule type" value="Genomic_DNA"/>
</dbReference>
<gene>
    <name evidence="5" type="primary">rtcA</name>
    <name evidence="9" type="ORF">DFQ59_103216</name>
</gene>
<dbReference type="Gene3D" id="3.30.360.20">
    <property type="entry name" value="RNA 3'-terminal phosphate cyclase, insert domain"/>
    <property type="match status" value="1"/>
</dbReference>
<dbReference type="NCBIfam" id="TIGR03399">
    <property type="entry name" value="RNA_3prim_cycl"/>
    <property type="match status" value="1"/>
</dbReference>
<dbReference type="Gene3D" id="3.65.10.20">
    <property type="entry name" value="RNA 3'-terminal phosphate cyclase domain"/>
    <property type="match status" value="1"/>
</dbReference>
<sequence length="349" mass="37176">MRETRPMQEFLTIDGSQGEGGGQILRTALALALCRGRAIRLIRIRAARARPGLRPQHLAAVKAAALLSDARVEGAEPGSMELRFTPGPVRPGEYRFDIGTAGSTTLVLQTLLPALATAPRSSRLVLEGGTHNPLAPSFAFLERAYLPLLRRMGARVAARLVRPGFYPAGGGCLEVEIEPAAALSPLVLEERGPLLGIRAHVLIARLPHHIAERELAVLARSLDPPPEAGWVEAVTAGRGPGNAVVVEVESREITEIFTGFGERGVPAETVAAGVAGAVRRYLAAGVPVGEHLADQLLLPLALAGGGALRTLRPTRHTLTNMAVIERFLPLRFRSEEIAADDWRITLAGD</sequence>
<dbReference type="InterPro" id="IPR036553">
    <property type="entry name" value="RPTC_insert"/>
</dbReference>
<dbReference type="GO" id="GO:0005737">
    <property type="term" value="C:cytoplasm"/>
    <property type="evidence" value="ECO:0007669"/>
    <property type="project" value="UniProtKB-SubCell"/>
</dbReference>
<dbReference type="InterPro" id="IPR023797">
    <property type="entry name" value="RNA3'_phos_cyclase_dom"/>
</dbReference>
<feature type="domain" description="RNA 3'-terminal phosphate cyclase" evidence="7">
    <location>
        <begin position="18"/>
        <end position="333"/>
    </location>
</feature>
<feature type="binding site" evidence="5">
    <location>
        <position position="109"/>
    </location>
    <ligand>
        <name>ATP</name>
        <dbReference type="ChEBI" id="CHEBI:30616"/>
    </ligand>
</feature>
<evidence type="ECO:0000256" key="1">
    <source>
        <dbReference type="ARBA" id="ARBA00009206"/>
    </source>
</evidence>
<dbReference type="NCBIfam" id="NF003247">
    <property type="entry name" value="PRK04204.1-3"/>
    <property type="match status" value="1"/>
</dbReference>
<feature type="domain" description="RNA 3'-terminal phosphate cyclase insert" evidence="8">
    <location>
        <begin position="190"/>
        <end position="282"/>
    </location>
</feature>
<protein>
    <recommendedName>
        <fullName evidence="5 6">RNA 3'-terminal phosphate cyclase</fullName>
        <shortName evidence="5">RNA cyclase</shortName>
        <shortName evidence="5">RNA-3'-phosphate cyclase</shortName>
        <ecNumber evidence="5 6">6.5.1.4</ecNumber>
    </recommendedName>
</protein>
<evidence type="ECO:0000259" key="8">
    <source>
        <dbReference type="Pfam" id="PF05189"/>
    </source>
</evidence>
<dbReference type="NCBIfam" id="NF003246">
    <property type="entry name" value="PRK04204.1-2"/>
    <property type="match status" value="1"/>
</dbReference>
<dbReference type="HAMAP" id="MF_00200">
    <property type="entry name" value="RTC"/>
    <property type="match status" value="1"/>
</dbReference>
<dbReference type="EC" id="6.5.1.4" evidence="5 6"/>
<comment type="subcellular location">
    <subcellularLocation>
        <location evidence="5">Cytoplasm</location>
    </subcellularLocation>
</comment>
<dbReference type="PANTHER" id="PTHR11096:SF0">
    <property type="entry name" value="RNA 3'-TERMINAL PHOSPHATE CYCLASE"/>
    <property type="match status" value="1"/>
</dbReference>
<dbReference type="AlphaFoldDB" id="A0A369CB43"/>
<dbReference type="InterPro" id="IPR013792">
    <property type="entry name" value="RNA3'P_cycl/enolpyr_Trfase_a/b"/>
</dbReference>
<name>A0A369CB43_9GAMM</name>
<keyword evidence="5" id="KW-0963">Cytoplasm</keyword>
<evidence type="ECO:0000256" key="2">
    <source>
        <dbReference type="ARBA" id="ARBA00022598"/>
    </source>
</evidence>
<comment type="catalytic activity">
    <reaction evidence="4 5">
        <text>a 3'-end 3'-phospho-ribonucleotide-RNA + ATP = a 3'-end 2',3'-cyclophospho-ribonucleotide-RNA + AMP + diphosphate</text>
        <dbReference type="Rhea" id="RHEA:23976"/>
        <dbReference type="Rhea" id="RHEA-COMP:10463"/>
        <dbReference type="Rhea" id="RHEA-COMP:10464"/>
        <dbReference type="ChEBI" id="CHEBI:30616"/>
        <dbReference type="ChEBI" id="CHEBI:33019"/>
        <dbReference type="ChEBI" id="CHEBI:83062"/>
        <dbReference type="ChEBI" id="CHEBI:83064"/>
        <dbReference type="ChEBI" id="CHEBI:456215"/>
        <dbReference type="EC" id="6.5.1.4"/>
    </reaction>
</comment>
<keyword evidence="10" id="KW-1185">Reference proteome</keyword>
<keyword evidence="3 5" id="KW-0547">Nucleotide-binding</keyword>
<dbReference type="InterPro" id="IPR017770">
    <property type="entry name" value="RNA3'_term_phos_cyc_type_1"/>
</dbReference>
<dbReference type="PIRSF" id="PIRSF005378">
    <property type="entry name" value="RNA3'_term_phos_cycl_euk"/>
    <property type="match status" value="1"/>
</dbReference>
<dbReference type="PANTHER" id="PTHR11096">
    <property type="entry name" value="RNA 3' TERMINAL PHOSPHATE CYCLASE"/>
    <property type="match status" value="1"/>
</dbReference>
<feature type="binding site" evidence="5">
    <location>
        <begin position="291"/>
        <end position="295"/>
    </location>
    <ligand>
        <name>ATP</name>
        <dbReference type="ChEBI" id="CHEBI:30616"/>
    </ligand>
</feature>
<evidence type="ECO:0000256" key="4">
    <source>
        <dbReference type="ARBA" id="ARBA00024481"/>
    </source>
</evidence>
<keyword evidence="2 5" id="KW-0436">Ligase</keyword>
<dbReference type="SUPFAM" id="SSF52913">
    <property type="entry name" value="RNA 3'-terminal phosphate cyclase, RPTC, insert domain"/>
    <property type="match status" value="1"/>
</dbReference>
<dbReference type="GO" id="GO:0003963">
    <property type="term" value="F:RNA-3'-phosphate cyclase activity"/>
    <property type="evidence" value="ECO:0007669"/>
    <property type="project" value="UniProtKB-UniRule"/>
</dbReference>
<reference evidence="9 10" key="1">
    <citation type="submission" date="2018-07" db="EMBL/GenBank/DDBJ databases">
        <title>Genomic Encyclopedia of Type Strains, Phase IV (KMG-IV): sequencing the most valuable type-strain genomes for metagenomic binning, comparative biology and taxonomic classification.</title>
        <authorList>
            <person name="Goeker M."/>
        </authorList>
    </citation>
    <scope>NUCLEOTIDE SEQUENCE [LARGE SCALE GENOMIC DNA]</scope>
    <source>
        <strain evidence="9 10">DSM 26407</strain>
    </source>
</reference>
<dbReference type="InterPro" id="IPR000228">
    <property type="entry name" value="RNA3'_term_phos_cyc"/>
</dbReference>
<comment type="function">
    <text evidence="5">Catalyzes the conversion of 3'-phosphate to a 2',3'-cyclic phosphodiester at the end of RNA. The mechanism of action of the enzyme occurs in 3 steps: (A) adenylation of the enzyme by ATP; (B) transfer of adenylate to an RNA-N3'P to produce RNA-N3'PP5'A; (C) and attack of the adjacent 2'-hydroxyl on the 3'-phosphorus in the diester linkage to produce the cyclic end product. The biological role of this enzyme is unknown but it is likely to function in some aspects of cellular RNA processing.</text>
</comment>
<feature type="active site" description="Tele-AMP-histidine intermediate" evidence="5">
    <location>
        <position position="316"/>
    </location>
</feature>
<comment type="caution">
    <text evidence="9">The sequence shown here is derived from an EMBL/GenBank/DDBJ whole genome shotgun (WGS) entry which is preliminary data.</text>
</comment>
<dbReference type="Pfam" id="PF05189">
    <property type="entry name" value="RTC_insert"/>
    <property type="match status" value="1"/>
</dbReference>